<gene>
    <name evidence="2" type="ORF">MLIT_27520</name>
</gene>
<evidence type="ECO:0000259" key="1">
    <source>
        <dbReference type="Pfam" id="PF21006"/>
    </source>
</evidence>
<dbReference type="AlphaFoldDB" id="A0AAD1MU38"/>
<sequence length="112" mass="12528">MTIADLDTEGPAAPPRANGELVFEEPWESRAFGMAVLLSEAGVFTWPQFRDALVARIDRWESSHDGGGWHYYRHWLGALEDVLSAHGTVATDRVTVRARALALRPDGHDHRH</sequence>
<reference evidence="2 3" key="1">
    <citation type="journal article" date="2019" name="Emerg. Microbes Infect.">
        <title>Comprehensive subspecies identification of 175 nontuberculous mycobacteria species based on 7547 genomic profiles.</title>
        <authorList>
            <person name="Matsumoto Y."/>
            <person name="Kinjo T."/>
            <person name="Motooka D."/>
            <person name="Nabeya D."/>
            <person name="Jung N."/>
            <person name="Uechi K."/>
            <person name="Horii T."/>
            <person name="Iida T."/>
            <person name="Fujita J."/>
            <person name="Nakamura S."/>
        </authorList>
    </citation>
    <scope>NUCLEOTIDE SEQUENCE [LARGE SCALE GENOMIC DNA]</scope>
    <source>
        <strain evidence="2 3">JCM 17423</strain>
    </source>
</reference>
<keyword evidence="3" id="KW-1185">Reference proteome</keyword>
<dbReference type="Pfam" id="PF21006">
    <property type="entry name" value="NHase_beta_N"/>
    <property type="match status" value="1"/>
</dbReference>
<dbReference type="NCBIfam" id="TIGR03889">
    <property type="entry name" value="nitrile_acc"/>
    <property type="match status" value="1"/>
</dbReference>
<name>A0AAD1MU38_9MYCO</name>
<dbReference type="EMBL" id="AP022586">
    <property type="protein sequence ID" value="BBY17160.1"/>
    <property type="molecule type" value="Genomic_DNA"/>
</dbReference>
<dbReference type="RefSeq" id="WP_134053636.1">
    <property type="nucleotide sequence ID" value="NZ_AP022586.1"/>
</dbReference>
<organism evidence="2 3">
    <name type="scientific">Mycolicibacterium litorale</name>
    <dbReference type="NCBI Taxonomy" id="758802"/>
    <lineage>
        <taxon>Bacteria</taxon>
        <taxon>Bacillati</taxon>
        <taxon>Actinomycetota</taxon>
        <taxon>Actinomycetes</taxon>
        <taxon>Mycobacteriales</taxon>
        <taxon>Mycobacteriaceae</taxon>
        <taxon>Mycolicibacterium</taxon>
    </lineage>
</organism>
<proteinExistence type="predicted"/>
<evidence type="ECO:0000313" key="2">
    <source>
        <dbReference type="EMBL" id="BBY17160.1"/>
    </source>
</evidence>
<dbReference type="InterPro" id="IPR049054">
    <property type="entry name" value="CN_hydtase_beta-like_N"/>
</dbReference>
<dbReference type="Gene3D" id="1.10.472.20">
    <property type="entry name" value="Nitrile hydratase, beta subunit"/>
    <property type="match status" value="1"/>
</dbReference>
<feature type="domain" description="Nitrile hydratase beta subunit-like N-terminal" evidence="1">
    <location>
        <begin position="18"/>
        <end position="100"/>
    </location>
</feature>
<accession>A0AAD1MU38</accession>
<evidence type="ECO:0000313" key="3">
    <source>
        <dbReference type="Proteomes" id="UP000466607"/>
    </source>
</evidence>
<dbReference type="Proteomes" id="UP000466607">
    <property type="component" value="Chromosome"/>
</dbReference>
<dbReference type="InterPro" id="IPR042262">
    <property type="entry name" value="CN_hydtase_beta_C"/>
</dbReference>
<dbReference type="InterPro" id="IPR008990">
    <property type="entry name" value="Elect_transpt_acc-like_dom_sf"/>
</dbReference>
<dbReference type="InterPro" id="IPR023808">
    <property type="entry name" value="Nitrile_Hydratase_acc_put"/>
</dbReference>
<dbReference type="SUPFAM" id="SSF50090">
    <property type="entry name" value="Electron transport accessory proteins"/>
    <property type="match status" value="1"/>
</dbReference>
<protein>
    <recommendedName>
        <fullName evidence="1">Nitrile hydratase beta subunit-like N-terminal domain-containing protein</fullName>
    </recommendedName>
</protein>